<dbReference type="GO" id="GO:0000977">
    <property type="term" value="F:RNA polymerase II transcription regulatory region sequence-specific DNA binding"/>
    <property type="evidence" value="ECO:0007669"/>
    <property type="project" value="TreeGrafter"/>
</dbReference>
<dbReference type="InterPro" id="IPR001067">
    <property type="entry name" value="Nuc_translocat"/>
</dbReference>
<dbReference type="EMBL" id="OQ355005">
    <property type="protein sequence ID" value="WNN25270.1"/>
    <property type="molecule type" value="mRNA"/>
</dbReference>
<dbReference type="FunFam" id="4.10.280.10:FF:000076">
    <property type="entry name" value="hypoxia-inducible factor 3-alpha isoform X1"/>
    <property type="match status" value="1"/>
</dbReference>
<reference evidence="13" key="1">
    <citation type="journal article" date="2023" name="Geobiology">
        <title>Divergence time estimates for the hypoxia-inducible factor-1 alpha (HIF1a) reveal an ancient emergence of animals in low-oxygen environments.</title>
        <authorList>
            <person name="Belato F.A."/>
            <person name="Mello B."/>
            <person name="Coates C.J."/>
            <person name="Halanych K.M."/>
            <person name="Brown F.D."/>
            <person name="Morandini A.C."/>
            <person name="Leme J.M."/>
            <person name="Trindade R.I.F."/>
            <person name="Costa-Paiva E.M."/>
        </authorList>
    </citation>
    <scope>NUCLEOTIDE SEQUENCE</scope>
    <source>
        <strain evidence="13">Ptychod1</strain>
    </source>
</reference>
<dbReference type="GO" id="GO:0005667">
    <property type="term" value="C:transcription regulator complex"/>
    <property type="evidence" value="ECO:0007669"/>
    <property type="project" value="InterPro"/>
</dbReference>
<keyword evidence="4" id="KW-0805">Transcription regulation</keyword>
<dbReference type="NCBIfam" id="TIGR00229">
    <property type="entry name" value="sensory_box"/>
    <property type="match status" value="1"/>
</dbReference>
<dbReference type="SUPFAM" id="SSF55785">
    <property type="entry name" value="PYP-like sensor domain (PAS domain)"/>
    <property type="match status" value="2"/>
</dbReference>
<organism evidence="13">
    <name type="scientific">Ptychodera bahamensis</name>
    <dbReference type="NCBI Taxonomy" id="117501"/>
    <lineage>
        <taxon>Eukaryota</taxon>
        <taxon>Metazoa</taxon>
        <taxon>Hemichordata</taxon>
        <taxon>Enteropneusta</taxon>
        <taxon>Ptychoderidae</taxon>
        <taxon>Ptychodera</taxon>
    </lineage>
</organism>
<dbReference type="PROSITE" id="PS50888">
    <property type="entry name" value="BHLH"/>
    <property type="match status" value="1"/>
</dbReference>
<evidence type="ECO:0000256" key="8">
    <source>
        <dbReference type="ARBA" id="ARBA00023242"/>
    </source>
</evidence>
<evidence type="ECO:0000313" key="13">
    <source>
        <dbReference type="EMBL" id="WNN25270.1"/>
    </source>
</evidence>
<dbReference type="InterPro" id="IPR014887">
    <property type="entry name" value="HIF-1_CTAD"/>
</dbReference>
<dbReference type="Pfam" id="PF00989">
    <property type="entry name" value="PAS"/>
    <property type="match status" value="1"/>
</dbReference>
<dbReference type="PRINTS" id="PR00785">
    <property type="entry name" value="NCTRNSLOCATR"/>
</dbReference>
<dbReference type="CDD" id="cd11433">
    <property type="entry name" value="bHLH-PAS_HIF"/>
    <property type="match status" value="1"/>
</dbReference>
<evidence type="ECO:0000259" key="11">
    <source>
        <dbReference type="PROSITE" id="PS50112"/>
    </source>
</evidence>
<dbReference type="GO" id="GO:0000981">
    <property type="term" value="F:DNA-binding transcription factor activity, RNA polymerase II-specific"/>
    <property type="evidence" value="ECO:0007669"/>
    <property type="project" value="TreeGrafter"/>
</dbReference>
<dbReference type="Gene3D" id="3.30.450.20">
    <property type="entry name" value="PAS domain"/>
    <property type="match status" value="2"/>
</dbReference>
<feature type="compositionally biased region" description="Low complexity" evidence="10">
    <location>
        <begin position="490"/>
        <end position="506"/>
    </location>
</feature>
<feature type="region of interest" description="Disordered" evidence="10">
    <location>
        <begin position="1"/>
        <end position="24"/>
    </location>
</feature>
<feature type="domain" description="BHLH" evidence="12">
    <location>
        <begin position="14"/>
        <end position="67"/>
    </location>
</feature>
<dbReference type="CDD" id="cd00130">
    <property type="entry name" value="PAS"/>
    <property type="match status" value="2"/>
</dbReference>
<keyword evidence="5" id="KW-0238">DNA-binding</keyword>
<dbReference type="AlphaFoldDB" id="A0AA96HF38"/>
<feature type="region of interest" description="Disordered" evidence="10">
    <location>
        <begin position="697"/>
        <end position="716"/>
    </location>
</feature>
<comment type="subcellular location">
    <subcellularLocation>
        <location evidence="1">Nucleus</location>
    </subcellularLocation>
</comment>
<evidence type="ECO:0000256" key="3">
    <source>
        <dbReference type="ARBA" id="ARBA00022843"/>
    </source>
</evidence>
<dbReference type="InterPro" id="IPR011598">
    <property type="entry name" value="bHLH_dom"/>
</dbReference>
<dbReference type="InterPro" id="IPR013767">
    <property type="entry name" value="PAS_fold"/>
</dbReference>
<dbReference type="InterPro" id="IPR000014">
    <property type="entry name" value="PAS"/>
</dbReference>
<keyword evidence="8" id="KW-0539">Nucleus</keyword>
<dbReference type="FunFam" id="3.30.450.20:FF:000005">
    <property type="entry name" value="Hypoxia-inducible factor 1 subunit alpha"/>
    <property type="match status" value="1"/>
</dbReference>
<feature type="region of interest" description="Disordered" evidence="10">
    <location>
        <begin position="521"/>
        <end position="548"/>
    </location>
</feature>
<evidence type="ECO:0000256" key="4">
    <source>
        <dbReference type="ARBA" id="ARBA00023015"/>
    </source>
</evidence>
<dbReference type="FunFam" id="3.30.450.20:FF:000015">
    <property type="entry name" value="Hypoxia-inducible factor 1-alpha isoform 1"/>
    <property type="match status" value="1"/>
</dbReference>
<feature type="region of interest" description="Disordered" evidence="10">
    <location>
        <begin position="471"/>
        <end position="506"/>
    </location>
</feature>
<dbReference type="InterPro" id="IPR001610">
    <property type="entry name" value="PAC"/>
</dbReference>
<feature type="domain" description="PAS" evidence="11">
    <location>
        <begin position="253"/>
        <end position="304"/>
    </location>
</feature>
<accession>A0AA96HF38</accession>
<keyword evidence="6" id="KW-0010">Activator</keyword>
<feature type="compositionally biased region" description="Polar residues" evidence="10">
    <location>
        <begin position="701"/>
        <end position="716"/>
    </location>
</feature>
<dbReference type="Pfam" id="PF14598">
    <property type="entry name" value="PAS_11"/>
    <property type="match status" value="1"/>
</dbReference>
<evidence type="ECO:0000256" key="9">
    <source>
        <dbReference type="ARBA" id="ARBA00023278"/>
    </source>
</evidence>
<name>A0AA96HF38_9BILA</name>
<dbReference type="GO" id="GO:0046983">
    <property type="term" value="F:protein dimerization activity"/>
    <property type="evidence" value="ECO:0007669"/>
    <property type="project" value="InterPro"/>
</dbReference>
<dbReference type="PANTHER" id="PTHR23043:SF17">
    <property type="entry name" value="PROTEIN SIMILAR"/>
    <property type="match status" value="1"/>
</dbReference>
<feature type="compositionally biased region" description="Basic and acidic residues" evidence="10">
    <location>
        <begin position="14"/>
        <end position="24"/>
    </location>
</feature>
<evidence type="ECO:0000256" key="7">
    <source>
        <dbReference type="ARBA" id="ARBA00023163"/>
    </source>
</evidence>
<dbReference type="SMART" id="SM00086">
    <property type="entry name" value="PAC"/>
    <property type="match status" value="1"/>
</dbReference>
<dbReference type="Pfam" id="PF23171">
    <property type="entry name" value="bHLH_HIF1A"/>
    <property type="match status" value="1"/>
</dbReference>
<keyword evidence="2" id="KW-0677">Repeat</keyword>
<evidence type="ECO:0000256" key="1">
    <source>
        <dbReference type="ARBA" id="ARBA00004123"/>
    </source>
</evidence>
<dbReference type="PANTHER" id="PTHR23043">
    <property type="entry name" value="HYPOXIA-INDUCIBLE FACTOR 1 ALPHA"/>
    <property type="match status" value="1"/>
</dbReference>
<feature type="domain" description="PAS" evidence="11">
    <location>
        <begin position="99"/>
        <end position="154"/>
    </location>
</feature>
<dbReference type="PROSITE" id="PS50112">
    <property type="entry name" value="PAS"/>
    <property type="match status" value="2"/>
</dbReference>
<dbReference type="GO" id="GO:0071456">
    <property type="term" value="P:cellular response to hypoxia"/>
    <property type="evidence" value="ECO:0007669"/>
    <property type="project" value="TreeGrafter"/>
</dbReference>
<evidence type="ECO:0000256" key="6">
    <source>
        <dbReference type="ARBA" id="ARBA00023159"/>
    </source>
</evidence>
<dbReference type="InterPro" id="IPR035965">
    <property type="entry name" value="PAS-like_dom_sf"/>
</dbReference>
<proteinExistence type="evidence at transcript level"/>
<evidence type="ECO:0000256" key="5">
    <source>
        <dbReference type="ARBA" id="ARBA00023125"/>
    </source>
</evidence>
<evidence type="ECO:0000259" key="12">
    <source>
        <dbReference type="PROSITE" id="PS50888"/>
    </source>
</evidence>
<dbReference type="SMART" id="SM00353">
    <property type="entry name" value="HLH"/>
    <property type="match status" value="1"/>
</dbReference>
<evidence type="ECO:0000256" key="2">
    <source>
        <dbReference type="ARBA" id="ARBA00022737"/>
    </source>
</evidence>
<protein>
    <submittedName>
        <fullName evidence="13">Hypoxia-inducible factor 1</fullName>
    </submittedName>
</protein>
<evidence type="ECO:0000256" key="10">
    <source>
        <dbReference type="SAM" id="MobiDB-lite"/>
    </source>
</evidence>
<keyword evidence="3" id="KW-0832">Ubl conjugation</keyword>
<keyword evidence="7" id="KW-0804">Transcription</keyword>
<sequence>MSSTTKEKRRNSEKRKEKSRDAARFRRGKETEIFYELAHQLPLPHNVCAQLDKAAIMRLTISFLKMRMLIGEKAKRSESKGAVTARNVVLDKMMDSYYLKALEGFVMVLTQEGDMAYLSENVSKYLGLTQVDMAGHSIYDYTHPCDHEEIREQLSDKPGLQIKARKEKDECSFLVRMKCTLTPKGRNVNLKSATYKVIQCRGHMKTAESSTSVSLMGYRPPPMTCLILVAEPIPHPANIEIPLDSQTFLSRHSMDMKFTYVDDRIQDIVGYKASDLIGKSAYDFCHALDTDKMEKSYQDLYSKGQTSTRRYRFLSKNGGYVWIQTQATVIYNNRTSKPQCIVSVNYVLSGIENENLVLSTEQKKAEQAKPKLSTVPEMSNGMKLSTEEIFSPLSEDSNACFWTSTGDKVNSWNPDPDELPYLAPTAGPAMIPLPFSGGIDMDMDMYDEVLFPTDQSVPNFTGFDPFTSTTVSLTGGDSKSKEQPNDPSKPQQLQQQLPQAQRQELQAQNDVFSQHRAITAIPTPPASVSPHAASTCPNSPEEYKSYDPTVNGEMVDKVSSLFTTYDPVADDNNLTTKELEMRAPYIPMTGGDCSLYSGKIMNDPVLSSVALPSPPHPSCAAGSLPSQPRIAYRPLAKGVSSPTMVIGSTASVFSPLKPPCSQVSSKSTESMALSTETASSRPTLTPSLITTIRKRKLTPPSFATQPPTKSSCSQSSLGEQLLFGMRPVKTEPKPHRSPTGCQNLTETTMSQKKSSLLNLLLNNGGGAFNGCDSGGKHNGQKMPSLGKPGGQSTSQLPGMRIAPLLDVTRYDAEVNAPIQSTQLLQGEDLLRALDQSANRVPSPSNVW</sequence>
<dbReference type="Pfam" id="PF08778">
    <property type="entry name" value="HIF-1a_CTAD"/>
    <property type="match status" value="1"/>
</dbReference>
<dbReference type="SUPFAM" id="SSF47459">
    <property type="entry name" value="HLH, helix-loop-helix DNA-binding domain"/>
    <property type="match status" value="1"/>
</dbReference>
<dbReference type="GO" id="GO:0005737">
    <property type="term" value="C:cytoplasm"/>
    <property type="evidence" value="ECO:0007669"/>
    <property type="project" value="InterPro"/>
</dbReference>
<dbReference type="InterPro" id="IPR036638">
    <property type="entry name" value="HLH_DNA-bd_sf"/>
</dbReference>
<keyword evidence="9" id="KW-0379">Hydroxylation</keyword>
<dbReference type="SMART" id="SM00091">
    <property type="entry name" value="PAS"/>
    <property type="match status" value="2"/>
</dbReference>
<dbReference type="GO" id="GO:0005634">
    <property type="term" value="C:nucleus"/>
    <property type="evidence" value="ECO:0007669"/>
    <property type="project" value="UniProtKB-SubCell"/>
</dbReference>